<dbReference type="InterPro" id="IPR000792">
    <property type="entry name" value="Tscrpt_reg_LuxR_C"/>
</dbReference>
<evidence type="ECO:0000256" key="3">
    <source>
        <dbReference type="ARBA" id="ARBA00023163"/>
    </source>
</evidence>
<dbReference type="CDD" id="cd06170">
    <property type="entry name" value="LuxR_C_like"/>
    <property type="match status" value="1"/>
</dbReference>
<dbReference type="Pfam" id="PF00196">
    <property type="entry name" value="GerE"/>
    <property type="match status" value="1"/>
</dbReference>
<evidence type="ECO:0000256" key="1">
    <source>
        <dbReference type="ARBA" id="ARBA00023015"/>
    </source>
</evidence>
<dbReference type="InterPro" id="IPR016032">
    <property type="entry name" value="Sig_transdc_resp-reg_C-effctor"/>
</dbReference>
<dbReference type="Gene3D" id="1.10.10.10">
    <property type="entry name" value="Winged helix-like DNA-binding domain superfamily/Winged helix DNA-binding domain"/>
    <property type="match status" value="1"/>
</dbReference>
<dbReference type="PROSITE" id="PS50043">
    <property type="entry name" value="HTH_LUXR_2"/>
    <property type="match status" value="1"/>
</dbReference>
<keyword evidence="1" id="KW-0805">Transcription regulation</keyword>
<gene>
    <name evidence="5" type="ORF">AVDCRST_MAG86-447</name>
</gene>
<keyword evidence="2" id="KW-0238">DNA-binding</keyword>
<dbReference type="PROSITE" id="PS00622">
    <property type="entry name" value="HTH_LUXR_1"/>
    <property type="match status" value="1"/>
</dbReference>
<organism evidence="5">
    <name type="scientific">uncultured Truepera sp</name>
    <dbReference type="NCBI Taxonomy" id="543023"/>
    <lineage>
        <taxon>Bacteria</taxon>
        <taxon>Thermotogati</taxon>
        <taxon>Deinococcota</taxon>
        <taxon>Deinococci</taxon>
        <taxon>Trueperales</taxon>
        <taxon>Trueperaceae</taxon>
        <taxon>Truepera</taxon>
        <taxon>environmental samples</taxon>
    </lineage>
</organism>
<name>A0A6J4UUY4_9DEIN</name>
<dbReference type="PANTHER" id="PTHR44688">
    <property type="entry name" value="DNA-BINDING TRANSCRIPTIONAL ACTIVATOR DEVR_DOSR"/>
    <property type="match status" value="1"/>
</dbReference>
<dbReference type="SMART" id="SM00421">
    <property type="entry name" value="HTH_LUXR"/>
    <property type="match status" value="1"/>
</dbReference>
<dbReference type="PANTHER" id="PTHR44688:SF16">
    <property type="entry name" value="DNA-BINDING TRANSCRIPTIONAL ACTIVATOR DEVR_DOSR"/>
    <property type="match status" value="1"/>
</dbReference>
<evidence type="ECO:0000256" key="2">
    <source>
        <dbReference type="ARBA" id="ARBA00023125"/>
    </source>
</evidence>
<proteinExistence type="predicted"/>
<protein>
    <submittedName>
        <fullName evidence="5">Two-component transcriptional response regulator, LuxR family</fullName>
    </submittedName>
</protein>
<dbReference type="GO" id="GO:0003677">
    <property type="term" value="F:DNA binding"/>
    <property type="evidence" value="ECO:0007669"/>
    <property type="project" value="UniProtKB-KW"/>
</dbReference>
<reference evidence="5" key="1">
    <citation type="submission" date="2020-02" db="EMBL/GenBank/DDBJ databases">
        <authorList>
            <person name="Meier V. D."/>
        </authorList>
    </citation>
    <scope>NUCLEOTIDE SEQUENCE</scope>
    <source>
        <strain evidence="5">AVDCRST_MAG86</strain>
    </source>
</reference>
<dbReference type="Gene3D" id="3.40.50.2300">
    <property type="match status" value="1"/>
</dbReference>
<evidence type="ECO:0000259" key="4">
    <source>
        <dbReference type="PROSITE" id="PS50043"/>
    </source>
</evidence>
<dbReference type="PRINTS" id="PR00038">
    <property type="entry name" value="HTHLUXR"/>
</dbReference>
<dbReference type="EMBL" id="CADCWP010000030">
    <property type="protein sequence ID" value="CAA9558971.1"/>
    <property type="molecule type" value="Genomic_DNA"/>
</dbReference>
<dbReference type="SUPFAM" id="SSF46894">
    <property type="entry name" value="C-terminal effector domain of the bipartite response regulators"/>
    <property type="match status" value="1"/>
</dbReference>
<dbReference type="GO" id="GO:0006355">
    <property type="term" value="P:regulation of DNA-templated transcription"/>
    <property type="evidence" value="ECO:0007669"/>
    <property type="project" value="InterPro"/>
</dbReference>
<keyword evidence="3" id="KW-0804">Transcription</keyword>
<feature type="domain" description="HTH luxR-type" evidence="4">
    <location>
        <begin position="113"/>
        <end position="176"/>
    </location>
</feature>
<dbReference type="InterPro" id="IPR036388">
    <property type="entry name" value="WH-like_DNA-bd_sf"/>
</dbReference>
<sequence length="176" mass="19623">MHILIFTDFQILDRALSELVASMGFHGHTEHTAEVEVALAYLTRTTPPYPAPPPVPTLALFSGSEDEVIRLLQRGYRGYMGPDDPLSRLKLALEAIRRGEIWASRELLTRTLGSIAAPQLTDREQEVFNLLAGGLSNRGIAERLGISERTVKAHVSNLFDKHGVRNRTELVSQIQR</sequence>
<evidence type="ECO:0000313" key="5">
    <source>
        <dbReference type="EMBL" id="CAA9558971.1"/>
    </source>
</evidence>
<dbReference type="AlphaFoldDB" id="A0A6J4UUY4"/>
<accession>A0A6J4UUY4</accession>
<dbReference type="FunFam" id="1.10.10.10:FF:000153">
    <property type="entry name" value="LuxR family transcriptional regulator"/>
    <property type="match status" value="1"/>
</dbReference>